<organism evidence="2">
    <name type="scientific">Arundo donax</name>
    <name type="common">Giant reed</name>
    <name type="synonym">Donax arundinaceus</name>
    <dbReference type="NCBI Taxonomy" id="35708"/>
    <lineage>
        <taxon>Eukaryota</taxon>
        <taxon>Viridiplantae</taxon>
        <taxon>Streptophyta</taxon>
        <taxon>Embryophyta</taxon>
        <taxon>Tracheophyta</taxon>
        <taxon>Spermatophyta</taxon>
        <taxon>Magnoliopsida</taxon>
        <taxon>Liliopsida</taxon>
        <taxon>Poales</taxon>
        <taxon>Poaceae</taxon>
        <taxon>PACMAD clade</taxon>
        <taxon>Arundinoideae</taxon>
        <taxon>Arundineae</taxon>
        <taxon>Arundo</taxon>
    </lineage>
</organism>
<feature type="compositionally biased region" description="Basic and acidic residues" evidence="1">
    <location>
        <begin position="70"/>
        <end position="80"/>
    </location>
</feature>
<reference evidence="2" key="1">
    <citation type="submission" date="2014-09" db="EMBL/GenBank/DDBJ databases">
        <authorList>
            <person name="Magalhaes I.L.F."/>
            <person name="Oliveira U."/>
            <person name="Santos F.R."/>
            <person name="Vidigal T.H.D.A."/>
            <person name="Brescovit A.D."/>
            <person name="Santos A.J."/>
        </authorList>
    </citation>
    <scope>NUCLEOTIDE SEQUENCE</scope>
    <source>
        <tissue evidence="2">Shoot tissue taken approximately 20 cm above the soil surface</tissue>
    </source>
</reference>
<evidence type="ECO:0000313" key="2">
    <source>
        <dbReference type="EMBL" id="JAD87399.1"/>
    </source>
</evidence>
<reference evidence="2" key="2">
    <citation type="journal article" date="2015" name="Data Brief">
        <title>Shoot transcriptome of the giant reed, Arundo donax.</title>
        <authorList>
            <person name="Barrero R.A."/>
            <person name="Guerrero F.D."/>
            <person name="Moolhuijzen P."/>
            <person name="Goolsby J.A."/>
            <person name="Tidwell J."/>
            <person name="Bellgard S.E."/>
            <person name="Bellgard M.I."/>
        </authorList>
    </citation>
    <scope>NUCLEOTIDE SEQUENCE</scope>
    <source>
        <tissue evidence="2">Shoot tissue taken approximately 20 cm above the soil surface</tissue>
    </source>
</reference>
<name>A0A0A9DFL8_ARUDO</name>
<dbReference type="EMBL" id="GBRH01210496">
    <property type="protein sequence ID" value="JAD87399.1"/>
    <property type="molecule type" value="Transcribed_RNA"/>
</dbReference>
<sequence>MVNEDIISHIDCCRVGYIIPEGSGRLGGGGSGSRSWAVGVRRGRRKAVGDGPAERLGRLAGGGGGYGGRGGDRSRRAVRW</sequence>
<feature type="region of interest" description="Disordered" evidence="1">
    <location>
        <begin position="47"/>
        <end position="80"/>
    </location>
</feature>
<dbReference type="AlphaFoldDB" id="A0A0A9DFL8"/>
<evidence type="ECO:0000256" key="1">
    <source>
        <dbReference type="SAM" id="MobiDB-lite"/>
    </source>
</evidence>
<feature type="compositionally biased region" description="Gly residues" evidence="1">
    <location>
        <begin position="59"/>
        <end position="69"/>
    </location>
</feature>
<proteinExistence type="predicted"/>
<accession>A0A0A9DFL8</accession>
<protein>
    <submittedName>
        <fullName evidence="2">Uncharacterized protein</fullName>
    </submittedName>
</protein>